<sequence length="170" mass="18911">MDSSDEECFEEGVETRIHQQNMTTQLPSSPNRRGLRILLSQWRIWGESDRLAKTGPSNLKSSSMSSEPSKIFLLLGPPVPPVHREGGDILAIDGAIKSCSGTSSLTSCGGIPRDSSNLCRSDIYEWISGHHRWLTKMQIFVKPLIGKMITVEINRNETIDKVKAKVQVSF</sequence>
<keyword evidence="2" id="KW-1185">Reference proteome</keyword>
<dbReference type="Proteomes" id="UP000325081">
    <property type="component" value="Unassembled WGS sequence"/>
</dbReference>
<dbReference type="Gene3D" id="3.10.20.90">
    <property type="entry name" value="Phosphatidylinositol 3-kinase Catalytic Subunit, Chain A, domain 1"/>
    <property type="match status" value="1"/>
</dbReference>
<dbReference type="InterPro" id="IPR029071">
    <property type="entry name" value="Ubiquitin-like_domsf"/>
</dbReference>
<dbReference type="EMBL" id="BKCP01013403">
    <property type="protein sequence ID" value="GER57582.1"/>
    <property type="molecule type" value="Genomic_DNA"/>
</dbReference>
<evidence type="ECO:0000313" key="1">
    <source>
        <dbReference type="EMBL" id="GER57582.1"/>
    </source>
</evidence>
<reference evidence="2" key="1">
    <citation type="journal article" date="2019" name="Curr. Biol.">
        <title>Genome Sequence of Striga asiatica Provides Insight into the Evolution of Plant Parasitism.</title>
        <authorList>
            <person name="Yoshida S."/>
            <person name="Kim S."/>
            <person name="Wafula E.K."/>
            <person name="Tanskanen J."/>
            <person name="Kim Y.M."/>
            <person name="Honaas L."/>
            <person name="Yang Z."/>
            <person name="Spallek T."/>
            <person name="Conn C.E."/>
            <person name="Ichihashi Y."/>
            <person name="Cheong K."/>
            <person name="Cui S."/>
            <person name="Der J.P."/>
            <person name="Gundlach H."/>
            <person name="Jiao Y."/>
            <person name="Hori C."/>
            <person name="Ishida J.K."/>
            <person name="Kasahara H."/>
            <person name="Kiba T."/>
            <person name="Kim M.S."/>
            <person name="Koo N."/>
            <person name="Laohavisit A."/>
            <person name="Lee Y.H."/>
            <person name="Lumba S."/>
            <person name="McCourt P."/>
            <person name="Mortimer J.C."/>
            <person name="Mutuku J.M."/>
            <person name="Nomura T."/>
            <person name="Sasaki-Sekimoto Y."/>
            <person name="Seto Y."/>
            <person name="Wang Y."/>
            <person name="Wakatake T."/>
            <person name="Sakakibara H."/>
            <person name="Demura T."/>
            <person name="Yamaguchi S."/>
            <person name="Yoneyama K."/>
            <person name="Manabe R.I."/>
            <person name="Nelson D.C."/>
            <person name="Schulman A.H."/>
            <person name="Timko M.P."/>
            <person name="dePamphilis C.W."/>
            <person name="Choi D."/>
            <person name="Shirasu K."/>
        </authorList>
    </citation>
    <scope>NUCLEOTIDE SEQUENCE [LARGE SCALE GENOMIC DNA]</scope>
    <source>
        <strain evidence="2">cv. UVA1</strain>
    </source>
</reference>
<dbReference type="AlphaFoldDB" id="A0A5A7RKD5"/>
<accession>A0A5A7RKD5</accession>
<comment type="caution">
    <text evidence="1">The sequence shown here is derived from an EMBL/GenBank/DDBJ whole genome shotgun (WGS) entry which is preliminary data.</text>
</comment>
<dbReference type="SUPFAM" id="SSF54236">
    <property type="entry name" value="Ubiquitin-like"/>
    <property type="match status" value="1"/>
</dbReference>
<name>A0A5A7RKD5_STRAF</name>
<organism evidence="1 2">
    <name type="scientific">Striga asiatica</name>
    <name type="common">Asiatic witchweed</name>
    <name type="synonym">Buchnera asiatica</name>
    <dbReference type="NCBI Taxonomy" id="4170"/>
    <lineage>
        <taxon>Eukaryota</taxon>
        <taxon>Viridiplantae</taxon>
        <taxon>Streptophyta</taxon>
        <taxon>Embryophyta</taxon>
        <taxon>Tracheophyta</taxon>
        <taxon>Spermatophyta</taxon>
        <taxon>Magnoliopsida</taxon>
        <taxon>eudicotyledons</taxon>
        <taxon>Gunneridae</taxon>
        <taxon>Pentapetalae</taxon>
        <taxon>asterids</taxon>
        <taxon>lamiids</taxon>
        <taxon>Lamiales</taxon>
        <taxon>Orobanchaceae</taxon>
        <taxon>Buchnereae</taxon>
        <taxon>Striga</taxon>
    </lineage>
</organism>
<gene>
    <name evidence="1" type="ORF">STAS_35401</name>
</gene>
<evidence type="ECO:0000313" key="2">
    <source>
        <dbReference type="Proteomes" id="UP000325081"/>
    </source>
</evidence>
<proteinExistence type="predicted"/>
<protein>
    <submittedName>
        <fullName evidence="1">Ubiquitin family protein</fullName>
    </submittedName>
</protein>